<keyword evidence="3" id="KW-1185">Reference proteome</keyword>
<accession>A0A9P9FY30</accession>
<name>A0A9P9FY30_FUSRE</name>
<dbReference type="RefSeq" id="XP_046041794.1">
    <property type="nucleotide sequence ID" value="XM_046200449.1"/>
</dbReference>
<evidence type="ECO:0000313" key="2">
    <source>
        <dbReference type="EMBL" id="KAH7213346.1"/>
    </source>
</evidence>
<sequence>MPINENFPYEILRDHQSFRLLEIEDDPRNSTINCTLTSYSLLVAPLYQALSYVWGPPATTNGKSIQCNGHDFFVTDNLYGALRRLKTIRDCRFIWIDQVCINQNDLQERSQQVSVMRDSYSQAGLVNAWLGVTDSPESARVADMISTMASDSWPHTMESGETFDDKKLQSLGLPPQNSPTYVAFNNMLSIPYFSRVWIIQEIAVAKSYRILWGDITIPGDTFYRSSGGWLLAQSVLKLPDTIHAFKNAAMLLVGNHQSKDWYYLVVRFIGHEATDPRDKIYAFIELADQAEYDIVADYKPVLEVYRDFALKIISAAKKLNILRFSTVQDLDAEKRPL</sequence>
<dbReference type="OrthoDB" id="2157530at2759"/>
<dbReference type="AlphaFoldDB" id="A0A9P9FY30"/>
<dbReference type="PANTHER" id="PTHR24148:SF73">
    <property type="entry name" value="HET DOMAIN PROTEIN (AFU_ORTHOLOGUE AFUA_8G01020)"/>
    <property type="match status" value="1"/>
</dbReference>
<dbReference type="GeneID" id="70230403"/>
<dbReference type="Pfam" id="PF06985">
    <property type="entry name" value="HET"/>
    <property type="match status" value="1"/>
</dbReference>
<dbReference type="PANTHER" id="PTHR24148">
    <property type="entry name" value="ANKYRIN REPEAT DOMAIN-CONTAINING PROTEIN 39 HOMOLOG-RELATED"/>
    <property type="match status" value="1"/>
</dbReference>
<proteinExistence type="predicted"/>
<gene>
    <name evidence="2" type="ORF">BKA55DRAFT_697855</name>
</gene>
<dbReference type="InterPro" id="IPR010730">
    <property type="entry name" value="HET"/>
</dbReference>
<dbReference type="InterPro" id="IPR052895">
    <property type="entry name" value="HetReg/Transcr_Mod"/>
</dbReference>
<evidence type="ECO:0000259" key="1">
    <source>
        <dbReference type="Pfam" id="PF06985"/>
    </source>
</evidence>
<comment type="caution">
    <text evidence="2">The sequence shown here is derived from an EMBL/GenBank/DDBJ whole genome shotgun (WGS) entry which is preliminary data.</text>
</comment>
<organism evidence="2 3">
    <name type="scientific">Fusarium redolens</name>
    <dbReference type="NCBI Taxonomy" id="48865"/>
    <lineage>
        <taxon>Eukaryota</taxon>
        <taxon>Fungi</taxon>
        <taxon>Dikarya</taxon>
        <taxon>Ascomycota</taxon>
        <taxon>Pezizomycotina</taxon>
        <taxon>Sordariomycetes</taxon>
        <taxon>Hypocreomycetidae</taxon>
        <taxon>Hypocreales</taxon>
        <taxon>Nectriaceae</taxon>
        <taxon>Fusarium</taxon>
        <taxon>Fusarium redolens species complex</taxon>
    </lineage>
</organism>
<evidence type="ECO:0000313" key="3">
    <source>
        <dbReference type="Proteomes" id="UP000720189"/>
    </source>
</evidence>
<dbReference type="EMBL" id="JAGMUX010000030">
    <property type="protein sequence ID" value="KAH7213346.1"/>
    <property type="molecule type" value="Genomic_DNA"/>
</dbReference>
<dbReference type="Proteomes" id="UP000720189">
    <property type="component" value="Unassembled WGS sequence"/>
</dbReference>
<protein>
    <submittedName>
        <fullName evidence="2">Heterokaryon incompatibility protein-domain-containing protein</fullName>
    </submittedName>
</protein>
<reference evidence="2" key="1">
    <citation type="journal article" date="2021" name="Nat. Commun.">
        <title>Genetic determinants of endophytism in the Arabidopsis root mycobiome.</title>
        <authorList>
            <person name="Mesny F."/>
            <person name="Miyauchi S."/>
            <person name="Thiergart T."/>
            <person name="Pickel B."/>
            <person name="Atanasova L."/>
            <person name="Karlsson M."/>
            <person name="Huettel B."/>
            <person name="Barry K.W."/>
            <person name="Haridas S."/>
            <person name="Chen C."/>
            <person name="Bauer D."/>
            <person name="Andreopoulos W."/>
            <person name="Pangilinan J."/>
            <person name="LaButti K."/>
            <person name="Riley R."/>
            <person name="Lipzen A."/>
            <person name="Clum A."/>
            <person name="Drula E."/>
            <person name="Henrissat B."/>
            <person name="Kohler A."/>
            <person name="Grigoriev I.V."/>
            <person name="Martin F.M."/>
            <person name="Hacquard S."/>
        </authorList>
    </citation>
    <scope>NUCLEOTIDE SEQUENCE</scope>
    <source>
        <strain evidence="2">MPI-CAGE-AT-0023</strain>
    </source>
</reference>
<feature type="domain" description="Heterokaryon incompatibility" evidence="1">
    <location>
        <begin position="47"/>
        <end position="201"/>
    </location>
</feature>